<proteinExistence type="inferred from homology"/>
<dbReference type="NCBIfam" id="TIGR00180">
    <property type="entry name" value="parB_part"/>
    <property type="match status" value="1"/>
</dbReference>
<evidence type="ECO:0000256" key="2">
    <source>
        <dbReference type="SAM" id="MobiDB-lite"/>
    </source>
</evidence>
<reference evidence="5" key="1">
    <citation type="journal article" date="2019" name="Int. J. Syst. Evol. Microbiol.">
        <title>The Global Catalogue of Microorganisms (GCM) 10K type strain sequencing project: providing services to taxonomists for standard genome sequencing and annotation.</title>
        <authorList>
            <consortium name="The Broad Institute Genomics Platform"/>
            <consortium name="The Broad Institute Genome Sequencing Center for Infectious Disease"/>
            <person name="Wu L."/>
            <person name="Ma J."/>
        </authorList>
    </citation>
    <scope>NUCLEOTIDE SEQUENCE [LARGE SCALE GENOMIC DNA]</scope>
    <source>
        <strain evidence="5">KCTC 33842</strain>
    </source>
</reference>
<name>A0ABW5P489_9DEIO</name>
<protein>
    <submittedName>
        <fullName evidence="4">ParB/RepB/Spo0J family partition protein</fullName>
    </submittedName>
</protein>
<dbReference type="PANTHER" id="PTHR33375:SF7">
    <property type="entry name" value="CHROMOSOME 2-PARTITIONING PROTEIN PARB-RELATED"/>
    <property type="match status" value="1"/>
</dbReference>
<evidence type="ECO:0000313" key="5">
    <source>
        <dbReference type="Proteomes" id="UP001597475"/>
    </source>
</evidence>
<evidence type="ECO:0000256" key="1">
    <source>
        <dbReference type="ARBA" id="ARBA00006295"/>
    </source>
</evidence>
<dbReference type="SUPFAM" id="SSF110849">
    <property type="entry name" value="ParB/Sulfiredoxin"/>
    <property type="match status" value="1"/>
</dbReference>
<dbReference type="RefSeq" id="WP_386846043.1">
    <property type="nucleotide sequence ID" value="NZ_JBHUMK010000052.1"/>
</dbReference>
<dbReference type="EMBL" id="JBHUMK010000052">
    <property type="protein sequence ID" value="MFD2610121.1"/>
    <property type="molecule type" value="Genomic_DNA"/>
</dbReference>
<dbReference type="InterPro" id="IPR050336">
    <property type="entry name" value="Chromosome_partition/occlusion"/>
</dbReference>
<dbReference type="PANTHER" id="PTHR33375">
    <property type="entry name" value="CHROMOSOME-PARTITIONING PROTEIN PARB-RELATED"/>
    <property type="match status" value="1"/>
</dbReference>
<accession>A0ABW5P489</accession>
<keyword evidence="5" id="KW-1185">Reference proteome</keyword>
<gene>
    <name evidence="4" type="ORF">ACFSR9_11830</name>
</gene>
<feature type="compositionally biased region" description="Basic and acidic residues" evidence="2">
    <location>
        <begin position="39"/>
        <end position="50"/>
    </location>
</feature>
<dbReference type="CDD" id="cd16406">
    <property type="entry name" value="ParB_N_like"/>
    <property type="match status" value="1"/>
</dbReference>
<dbReference type="SMART" id="SM00470">
    <property type="entry name" value="ParB"/>
    <property type="match status" value="1"/>
</dbReference>
<organism evidence="4 5">
    <name type="scientific">Deinococcus taklimakanensis</name>
    <dbReference type="NCBI Taxonomy" id="536443"/>
    <lineage>
        <taxon>Bacteria</taxon>
        <taxon>Thermotogati</taxon>
        <taxon>Deinococcota</taxon>
        <taxon>Deinococci</taxon>
        <taxon>Deinococcales</taxon>
        <taxon>Deinococcaceae</taxon>
        <taxon>Deinococcus</taxon>
    </lineage>
</organism>
<dbReference type="InterPro" id="IPR036086">
    <property type="entry name" value="ParB/Sulfiredoxin_sf"/>
</dbReference>
<sequence>MTTAKSTTKKKTVQAEAAPPIDFKAMAEATRQKMAAANEKGKVGREKKLDLNGAQRSGGKLASRDIPTDVAAPKFQKGDLVTVLGSTLDGGSSIRGVVTGHQPTPKGIEYLVTLPAEFDGEDGEEGAYLFRDEYLERRPTDPRDYSVPFQVGDRVRYFGPHAAHKGDWTVLEVLRSGSCVVGVDKSQFTLMHGHLRILGRADVGQALRDLDMSREPETQKDRPFPVSELELEATLPSETTGEALEPEQTPHAELPGTPVLLPPEDLQPLETAAPAAARPLLQGADVRNIALRALHPSPLNPRKHFDEGKLAELAESIAHQGLMQNLVIRPNSAQGGGYEVIAGGRRLRALKLLAEQGRIPESYMVPVRVQHLSDLDALMLATAENADRADVSPLEEADAYAHMITLGATPEDIALRFGRTEKHVQQRLVLARDLGDKARKLLEKGEIGIGQAQVIAQTTGPLRKHVVEAAQNGRSASEMRRLIQQASFLVERAKFDVATSGLDIVEDLYGDAPARFADPKAAMAKQLDWVKARAAHLEGKKEQHFVEIREMDSHYLSAPYSEFDRYDPPKELRGTLIMVSTVTGEVQEARCARSKDVAAHSAKQRAKDQKSSSAEATGTEGGAIRKAALIDGHQARASALRTALIGDHKRTVALGIMALLGSNESNLQVNDHTLRLAETPAVKARLMELDARLGGALDVENHWGEPYGFRVNKRQGDCYGGTGAKDYAFLTKLLELTLEELLDLHGLLIAEAYGGWVEYRPEMPPSLFMTRLSADVGANVTFTLTDTHLKAYPRDRLLELAADARIGEGPDGKGADLAALKTSKDVRAAILEHAEALAHRNYVPAVARFPKTET</sequence>
<dbReference type="InterPro" id="IPR003115">
    <property type="entry name" value="ParB_N"/>
</dbReference>
<feature type="domain" description="ParB-like N-terminal" evidence="3">
    <location>
        <begin position="287"/>
        <end position="386"/>
    </location>
</feature>
<comment type="similarity">
    <text evidence="1">Belongs to the ParB family.</text>
</comment>
<dbReference type="SUPFAM" id="SSF109709">
    <property type="entry name" value="KorB DNA-binding domain-like"/>
    <property type="match status" value="1"/>
</dbReference>
<dbReference type="Pfam" id="PF02195">
    <property type="entry name" value="ParB_N"/>
    <property type="match status" value="1"/>
</dbReference>
<dbReference type="Gene3D" id="1.10.10.2830">
    <property type="match status" value="1"/>
</dbReference>
<dbReference type="Gene3D" id="3.90.1530.30">
    <property type="match status" value="1"/>
</dbReference>
<feature type="region of interest" description="Disordered" evidence="2">
    <location>
        <begin position="238"/>
        <end position="259"/>
    </location>
</feature>
<evidence type="ECO:0000259" key="3">
    <source>
        <dbReference type="SMART" id="SM00470"/>
    </source>
</evidence>
<comment type="caution">
    <text evidence="4">The sequence shown here is derived from an EMBL/GenBank/DDBJ whole genome shotgun (WGS) entry which is preliminary data.</text>
</comment>
<feature type="region of interest" description="Disordered" evidence="2">
    <location>
        <begin position="596"/>
        <end position="620"/>
    </location>
</feature>
<dbReference type="InterPro" id="IPR004437">
    <property type="entry name" value="ParB/RepB/Spo0J"/>
</dbReference>
<dbReference type="Proteomes" id="UP001597475">
    <property type="component" value="Unassembled WGS sequence"/>
</dbReference>
<dbReference type="Pfam" id="PF17762">
    <property type="entry name" value="HTH_ParB"/>
    <property type="match status" value="1"/>
</dbReference>
<feature type="region of interest" description="Disordered" evidence="2">
    <location>
        <begin position="32"/>
        <end position="64"/>
    </location>
</feature>
<dbReference type="InterPro" id="IPR041468">
    <property type="entry name" value="HTH_ParB/Spo0J"/>
</dbReference>
<evidence type="ECO:0000313" key="4">
    <source>
        <dbReference type="EMBL" id="MFD2610121.1"/>
    </source>
</evidence>